<dbReference type="AlphaFoldDB" id="A0AAV2VKC6"/>
<feature type="transmembrane region" description="Helical" evidence="1">
    <location>
        <begin position="156"/>
        <end position="174"/>
    </location>
</feature>
<dbReference type="EMBL" id="CAOF01000043">
    <property type="protein sequence ID" value="CCO45102.1"/>
    <property type="molecule type" value="Genomic_DNA"/>
</dbReference>
<evidence type="ECO:0008006" key="4">
    <source>
        <dbReference type="Google" id="ProtNLM"/>
    </source>
</evidence>
<protein>
    <recommendedName>
        <fullName evidence="4">DNA mismatch repair protein</fullName>
    </recommendedName>
</protein>
<sequence>MYMILRPPAWLLVLVGLMLNILALLISSLVLEDYSQLNARYQEKKEGNQHQIQLAWSRIENLERKRESLLTFVTTLPMLSSEDALILEQEMSEQLESWVGQPVPNIAIGSLKELFQLIETAQQTQRNRIDDLYLENLELTDEMSQIHKDSAQYNNLALFLQIFGLALILARDLARKPT</sequence>
<keyword evidence="1" id="KW-0472">Membrane</keyword>
<evidence type="ECO:0000313" key="2">
    <source>
        <dbReference type="EMBL" id="CCO45102.1"/>
    </source>
</evidence>
<name>A0AAV2VKC6_9VIBR</name>
<accession>A0AAV2VKC6</accession>
<keyword evidence="1" id="KW-0812">Transmembrane</keyword>
<dbReference type="Proteomes" id="UP000018211">
    <property type="component" value="Unassembled WGS sequence"/>
</dbReference>
<evidence type="ECO:0000256" key="1">
    <source>
        <dbReference type="SAM" id="Phobius"/>
    </source>
</evidence>
<evidence type="ECO:0000313" key="3">
    <source>
        <dbReference type="Proteomes" id="UP000018211"/>
    </source>
</evidence>
<keyword evidence="1" id="KW-1133">Transmembrane helix</keyword>
<reference evidence="2 3" key="1">
    <citation type="journal article" date="2013" name="ISME J.">
        <title>Comparative genomics of pathogenic lineages of Vibrio nigripulchritudo identifies virulence-associated traits.</title>
        <authorList>
            <person name="Goudenege D."/>
            <person name="Labreuche Y."/>
            <person name="Krin E."/>
            <person name="Ansquer D."/>
            <person name="Mangenot S."/>
            <person name="Calteau A."/>
            <person name="Medigue C."/>
            <person name="Mazel D."/>
            <person name="Polz M.F."/>
            <person name="Le Roux F."/>
        </authorList>
    </citation>
    <scope>NUCLEOTIDE SEQUENCE [LARGE SCALE GENOMIC DNA]</scope>
    <source>
        <strain evidence="2 3">SOn1</strain>
    </source>
</reference>
<organism evidence="2 3">
    <name type="scientific">Vibrio nigripulchritudo SOn1</name>
    <dbReference type="NCBI Taxonomy" id="1238450"/>
    <lineage>
        <taxon>Bacteria</taxon>
        <taxon>Pseudomonadati</taxon>
        <taxon>Pseudomonadota</taxon>
        <taxon>Gammaproteobacteria</taxon>
        <taxon>Vibrionales</taxon>
        <taxon>Vibrionaceae</taxon>
        <taxon>Vibrio</taxon>
    </lineage>
</organism>
<feature type="transmembrane region" description="Helical" evidence="1">
    <location>
        <begin position="9"/>
        <end position="31"/>
    </location>
</feature>
<gene>
    <name evidence="2" type="ORF">VIBNISOn1_1370007</name>
</gene>
<comment type="caution">
    <text evidence="2">The sequence shown here is derived from an EMBL/GenBank/DDBJ whole genome shotgun (WGS) entry which is preliminary data.</text>
</comment>
<proteinExistence type="predicted"/>